<dbReference type="KEGG" id="ccai:NAS2_1517"/>
<evidence type="ECO:0000256" key="2">
    <source>
        <dbReference type="ARBA" id="ARBA00022692"/>
    </source>
</evidence>
<proteinExistence type="inferred from homology"/>
<comment type="similarity">
    <text evidence="5">Belongs to the binding-protein-dependent transport system permease family.</text>
</comment>
<dbReference type="Gene3D" id="1.10.3720.10">
    <property type="entry name" value="MetI-like"/>
    <property type="match status" value="1"/>
</dbReference>
<dbReference type="GO" id="GO:0005886">
    <property type="term" value="C:plasma membrane"/>
    <property type="evidence" value="ECO:0007669"/>
    <property type="project" value="UniProtKB-SubCell"/>
</dbReference>
<dbReference type="PANTHER" id="PTHR43839:SF1">
    <property type="entry name" value="OPPC IN A BINDING PROTEIN-DEPENDENT TRANSPORT SYSTEM"/>
    <property type="match status" value="1"/>
</dbReference>
<comment type="subcellular location">
    <subcellularLocation>
        <location evidence="5">Cell membrane</location>
        <topology evidence="5">Multi-pass membrane protein</topology>
    </subcellularLocation>
    <subcellularLocation>
        <location evidence="1">Membrane</location>
        <topology evidence="1">Multi-pass membrane protein</topology>
    </subcellularLocation>
</comment>
<dbReference type="Pfam" id="PF00528">
    <property type="entry name" value="BPD_transp_1"/>
    <property type="match status" value="1"/>
</dbReference>
<evidence type="ECO:0000256" key="4">
    <source>
        <dbReference type="ARBA" id="ARBA00023136"/>
    </source>
</evidence>
<feature type="transmembrane region" description="Helical" evidence="5">
    <location>
        <begin position="284"/>
        <end position="308"/>
    </location>
</feature>
<dbReference type="PANTHER" id="PTHR43839">
    <property type="entry name" value="OPPC IN A BINDING PROTEIN-DEPENDENT TRANSPORT SYSTEM"/>
    <property type="match status" value="1"/>
</dbReference>
<evidence type="ECO:0000259" key="6">
    <source>
        <dbReference type="PROSITE" id="PS50928"/>
    </source>
</evidence>
<feature type="transmembrane region" description="Helical" evidence="5">
    <location>
        <begin position="320"/>
        <end position="342"/>
    </location>
</feature>
<evidence type="ECO:0000256" key="3">
    <source>
        <dbReference type="ARBA" id="ARBA00022989"/>
    </source>
</evidence>
<dbReference type="Proteomes" id="UP000509448">
    <property type="component" value="Chromosome"/>
</dbReference>
<dbReference type="PROSITE" id="PS50928">
    <property type="entry name" value="ABC_TM1"/>
    <property type="match status" value="1"/>
</dbReference>
<dbReference type="GO" id="GO:0055085">
    <property type="term" value="P:transmembrane transport"/>
    <property type="evidence" value="ECO:0007669"/>
    <property type="project" value="InterPro"/>
</dbReference>
<dbReference type="InterPro" id="IPR035906">
    <property type="entry name" value="MetI-like_sf"/>
</dbReference>
<sequence>MTGVVIIAFFGLMALFAPYLAGPSPSQTYVTGPWAVPAWATIFPQYSGLPPNLEVAPSSLSSWRSAAGPGATYEFVQATPPLSAISKTGYSTSSAAAALISASVPPGSEEVVYTANYTFSYNYKPPYEFKFGALVLPLSVNNVSDFYLRFLLVKPDGDVVHLTSYEIMSSSFEEDISYNNGFRLGNWNTVYLSTMTPDVNSAAFGPSGAGIFNSGLRILNETGNYTLVVQVVALGGSSPGSLKLELAYPFLFVYGRQYGLLGSDNRGRDLWSQFVWGSRISMEVGLLAALFTVVVGMYIGVIAGVFGGAVDETLMRIADIFLVIPFLPLAIIIVFMITQSAFLAKDLYIWLIVLFTVLSWPAIARVIRSQTLTVKERGYVEAARALGAGRGHIISKHILPNIMSLVYANLALNVPGFILTEAALDFLFPGASAVPTWGRILSKAFDYASSAIYYNFGWWWFIFPGIAIVLLSLSFVLLGYALDEIFNPRLRQR</sequence>
<evidence type="ECO:0000256" key="1">
    <source>
        <dbReference type="ARBA" id="ARBA00004141"/>
    </source>
</evidence>
<keyword evidence="5" id="KW-0813">Transport</keyword>
<name>A0A4P2VG62_9ARCH</name>
<dbReference type="AlphaFoldDB" id="A0A4P2VG62"/>
<feature type="transmembrane region" description="Helical" evidence="5">
    <location>
        <begin position="458"/>
        <end position="482"/>
    </location>
</feature>
<evidence type="ECO:0000313" key="8">
    <source>
        <dbReference type="Proteomes" id="UP000509448"/>
    </source>
</evidence>
<dbReference type="EMBL" id="AP018732">
    <property type="protein sequence ID" value="BBE42897.1"/>
    <property type="molecule type" value="Genomic_DNA"/>
</dbReference>
<keyword evidence="2 5" id="KW-0812">Transmembrane</keyword>
<feature type="transmembrane region" description="Helical" evidence="5">
    <location>
        <begin position="348"/>
        <end position="367"/>
    </location>
</feature>
<dbReference type="InterPro" id="IPR000515">
    <property type="entry name" value="MetI-like"/>
</dbReference>
<organism evidence="7 8">
    <name type="scientific">Conexivisphaera calida</name>
    <dbReference type="NCBI Taxonomy" id="1874277"/>
    <lineage>
        <taxon>Archaea</taxon>
        <taxon>Nitrososphaerota</taxon>
        <taxon>Conexivisphaeria</taxon>
        <taxon>Conexivisphaerales</taxon>
        <taxon>Conexivisphaeraceae</taxon>
        <taxon>Conexivisphaera</taxon>
    </lineage>
</organism>
<gene>
    <name evidence="7" type="ORF">NAS2_1517</name>
</gene>
<dbReference type="SUPFAM" id="SSF161098">
    <property type="entry name" value="MetI-like"/>
    <property type="match status" value="1"/>
</dbReference>
<feature type="transmembrane region" description="Helical" evidence="5">
    <location>
        <begin position="398"/>
        <end position="419"/>
    </location>
</feature>
<accession>A0A4P2VG62</accession>
<evidence type="ECO:0000256" key="5">
    <source>
        <dbReference type="RuleBase" id="RU363032"/>
    </source>
</evidence>
<dbReference type="CDD" id="cd06261">
    <property type="entry name" value="TM_PBP2"/>
    <property type="match status" value="1"/>
</dbReference>
<feature type="domain" description="ABC transmembrane type-1" evidence="6">
    <location>
        <begin position="278"/>
        <end position="479"/>
    </location>
</feature>
<keyword evidence="8" id="KW-1185">Reference proteome</keyword>
<keyword evidence="3 5" id="KW-1133">Transmembrane helix</keyword>
<protein>
    <submittedName>
        <fullName evidence="7">Putative peptide transport permease</fullName>
    </submittedName>
</protein>
<keyword evidence="4 5" id="KW-0472">Membrane</keyword>
<reference evidence="7 8" key="1">
    <citation type="journal article" date="2019" name="ISME J.">
        <title>Isolation and characterization of a thermophilic sulfur- and iron-reducing thaumarchaeote from a terrestrial acidic hot spring.</title>
        <authorList>
            <person name="Kato S."/>
            <person name="Itoh T."/>
            <person name="Yuki M."/>
            <person name="Nagamori M."/>
            <person name="Ohnishi M."/>
            <person name="Uematsu K."/>
            <person name="Suzuki K."/>
            <person name="Takashina T."/>
            <person name="Ohkuma M."/>
        </authorList>
    </citation>
    <scope>NUCLEOTIDE SEQUENCE [LARGE SCALE GENOMIC DNA]</scope>
    <source>
        <strain evidence="7 8">NAS-02</strain>
    </source>
</reference>
<evidence type="ECO:0000313" key="7">
    <source>
        <dbReference type="EMBL" id="BBE42897.1"/>
    </source>
</evidence>